<keyword evidence="6" id="KW-0812">Transmembrane</keyword>
<keyword evidence="7" id="KW-0735">Signal-anchor</keyword>
<evidence type="ECO:0000256" key="6">
    <source>
        <dbReference type="ARBA" id="ARBA00022692"/>
    </source>
</evidence>
<evidence type="ECO:0000256" key="11">
    <source>
        <dbReference type="ARBA" id="ARBA00023253"/>
    </source>
</evidence>
<evidence type="ECO:0000256" key="8">
    <source>
        <dbReference type="ARBA" id="ARBA00022989"/>
    </source>
</evidence>
<name>A0A9D3ZFB1_9ROSI</name>
<evidence type="ECO:0000256" key="1">
    <source>
        <dbReference type="ARBA" id="ARBA00004606"/>
    </source>
</evidence>
<keyword evidence="4" id="KW-0328">Glycosyltransferase</keyword>
<comment type="caution">
    <text evidence="14">The sequence shown here is derived from an EMBL/GenBank/DDBJ whole genome shotgun (WGS) entry which is preliminary data.</text>
</comment>
<keyword evidence="11" id="KW-0294">Fucose metabolism</keyword>
<evidence type="ECO:0000256" key="2">
    <source>
        <dbReference type="ARBA" id="ARBA00004881"/>
    </source>
</evidence>
<protein>
    <recommendedName>
        <fullName evidence="13">O-fucosyltransferase family protein</fullName>
    </recommendedName>
</protein>
<sequence>IFYVCRYTIPWWKEKEIDPKSKKEAELCPLTPLETTLTLRAFNINPNIQIYIAASKIYRGNRRLASLKAFYPNLVKKETLLSTSELKPLMNYSNQMATSDYLVSLDSNMEKVVEGHRRYLGYKMTISLDRAVLISLIDGYKNGMDFQS</sequence>
<comment type="similarity">
    <text evidence="3">Belongs to the glycosyltransferase GT106 family.</text>
</comment>
<keyword evidence="5" id="KW-0808">Transferase</keyword>
<gene>
    <name evidence="14" type="ORF">J1N35_043694</name>
</gene>
<evidence type="ECO:0000313" key="14">
    <source>
        <dbReference type="EMBL" id="KAH1031520.1"/>
    </source>
</evidence>
<dbReference type="GO" id="GO:0005737">
    <property type="term" value="C:cytoplasm"/>
    <property type="evidence" value="ECO:0007669"/>
    <property type="project" value="TreeGrafter"/>
</dbReference>
<evidence type="ECO:0000313" key="15">
    <source>
        <dbReference type="Proteomes" id="UP000828251"/>
    </source>
</evidence>
<keyword evidence="8" id="KW-1133">Transmembrane helix</keyword>
<reference evidence="14 15" key="1">
    <citation type="journal article" date="2021" name="Plant Biotechnol. J.">
        <title>Multi-omics assisted identification of the key and species-specific regulatory components of drought-tolerant mechanisms in Gossypium stocksii.</title>
        <authorList>
            <person name="Yu D."/>
            <person name="Ke L."/>
            <person name="Zhang D."/>
            <person name="Wu Y."/>
            <person name="Sun Y."/>
            <person name="Mei J."/>
            <person name="Sun J."/>
            <person name="Sun Y."/>
        </authorList>
    </citation>
    <scope>NUCLEOTIDE SEQUENCE [LARGE SCALE GENOMIC DNA]</scope>
    <source>
        <strain evidence="15">cv. E1</strain>
        <tissue evidence="14">Leaf</tissue>
    </source>
</reference>
<evidence type="ECO:0000256" key="4">
    <source>
        <dbReference type="ARBA" id="ARBA00022676"/>
    </source>
</evidence>
<comment type="subcellular location">
    <subcellularLocation>
        <location evidence="1">Membrane</location>
        <topology evidence="1">Single-pass type II membrane protein</topology>
    </subcellularLocation>
</comment>
<dbReference type="Proteomes" id="UP000828251">
    <property type="component" value="Unassembled WGS sequence"/>
</dbReference>
<organism evidence="14 15">
    <name type="scientific">Gossypium stocksii</name>
    <dbReference type="NCBI Taxonomy" id="47602"/>
    <lineage>
        <taxon>Eukaryota</taxon>
        <taxon>Viridiplantae</taxon>
        <taxon>Streptophyta</taxon>
        <taxon>Embryophyta</taxon>
        <taxon>Tracheophyta</taxon>
        <taxon>Spermatophyta</taxon>
        <taxon>Magnoliopsida</taxon>
        <taxon>eudicotyledons</taxon>
        <taxon>Gunneridae</taxon>
        <taxon>Pentapetalae</taxon>
        <taxon>rosids</taxon>
        <taxon>malvids</taxon>
        <taxon>Malvales</taxon>
        <taxon>Malvaceae</taxon>
        <taxon>Malvoideae</taxon>
        <taxon>Gossypium</taxon>
    </lineage>
</organism>
<evidence type="ECO:0000256" key="10">
    <source>
        <dbReference type="ARBA" id="ARBA00023180"/>
    </source>
</evidence>
<dbReference type="OrthoDB" id="1690202at2759"/>
<accession>A0A9D3ZFB1</accession>
<comment type="pathway">
    <text evidence="2">Glycan metabolism.</text>
</comment>
<evidence type="ECO:0000256" key="9">
    <source>
        <dbReference type="ARBA" id="ARBA00023136"/>
    </source>
</evidence>
<evidence type="ECO:0000256" key="3">
    <source>
        <dbReference type="ARBA" id="ARBA00007737"/>
    </source>
</evidence>
<keyword evidence="15" id="KW-1185">Reference proteome</keyword>
<dbReference type="GO" id="GO:0016020">
    <property type="term" value="C:membrane"/>
    <property type="evidence" value="ECO:0007669"/>
    <property type="project" value="UniProtKB-SubCell"/>
</dbReference>
<dbReference type="PANTHER" id="PTHR31741">
    <property type="entry name" value="OS02G0726500 PROTEIN-RELATED"/>
    <property type="match status" value="1"/>
</dbReference>
<keyword evidence="10" id="KW-0325">Glycoprotein</keyword>
<evidence type="ECO:0000256" key="13">
    <source>
        <dbReference type="ARBA" id="ARBA00030350"/>
    </source>
</evidence>
<dbReference type="GO" id="GO:0006004">
    <property type="term" value="P:fucose metabolic process"/>
    <property type="evidence" value="ECO:0007669"/>
    <property type="project" value="UniProtKB-KW"/>
</dbReference>
<proteinExistence type="inferred from homology"/>
<dbReference type="PANTHER" id="PTHR31741:SF45">
    <property type="entry name" value="O-FUCOSYLTRANSFERASE FAMILY PROTEIN"/>
    <property type="match status" value="1"/>
</dbReference>
<dbReference type="Pfam" id="PF10250">
    <property type="entry name" value="O-FucT"/>
    <property type="match status" value="1"/>
</dbReference>
<evidence type="ECO:0000256" key="12">
    <source>
        <dbReference type="ARBA" id="ARBA00023277"/>
    </source>
</evidence>
<dbReference type="InterPro" id="IPR019378">
    <property type="entry name" value="GDP-Fuc_O-FucTrfase"/>
</dbReference>
<evidence type="ECO:0000256" key="5">
    <source>
        <dbReference type="ARBA" id="ARBA00022679"/>
    </source>
</evidence>
<keyword evidence="12" id="KW-0119">Carbohydrate metabolism</keyword>
<dbReference type="GO" id="GO:0016757">
    <property type="term" value="F:glycosyltransferase activity"/>
    <property type="evidence" value="ECO:0007669"/>
    <property type="project" value="UniProtKB-KW"/>
</dbReference>
<evidence type="ECO:0000256" key="7">
    <source>
        <dbReference type="ARBA" id="ARBA00022968"/>
    </source>
</evidence>
<feature type="non-terminal residue" evidence="14">
    <location>
        <position position="1"/>
    </location>
</feature>
<keyword evidence="9" id="KW-0472">Membrane</keyword>
<dbReference type="EMBL" id="JAIQCV010000013">
    <property type="protein sequence ID" value="KAH1031520.1"/>
    <property type="molecule type" value="Genomic_DNA"/>
</dbReference>
<dbReference type="AlphaFoldDB" id="A0A9D3ZFB1"/>